<dbReference type="SMART" id="SM00448">
    <property type="entry name" value="REC"/>
    <property type="match status" value="1"/>
</dbReference>
<dbReference type="CDD" id="cd00383">
    <property type="entry name" value="trans_reg_C"/>
    <property type="match status" value="1"/>
</dbReference>
<sequence length="224" mass="25649">MRILIVEDQEKLAKSLKKGLEQEGYAVDYVLDGEAAERRIEVGHKDYDLIVLDLMLPKKDGYEICRNMRAHGIATPVIVLTARGATEDKISALNIGADDYLVKPFSFKELLARINALLRRPEVFVPSELTVRDLQLNTATREVYRGGKNITLTLKEFSVLEYLIKNKGRVVNREELVDHVWDFNYDGFSNVVDVHIKNLRNKIDFENDEKILETVRGVGYRIKA</sequence>
<evidence type="ECO:0000256" key="3">
    <source>
        <dbReference type="ARBA" id="ARBA00023015"/>
    </source>
</evidence>
<evidence type="ECO:0000256" key="2">
    <source>
        <dbReference type="ARBA" id="ARBA00023012"/>
    </source>
</evidence>
<keyword evidence="4 7" id="KW-0238">DNA-binding</keyword>
<dbReference type="PROSITE" id="PS50110">
    <property type="entry name" value="RESPONSE_REGULATORY"/>
    <property type="match status" value="1"/>
</dbReference>
<evidence type="ECO:0000259" key="9">
    <source>
        <dbReference type="PROSITE" id="PS51755"/>
    </source>
</evidence>
<evidence type="ECO:0000256" key="6">
    <source>
        <dbReference type="PROSITE-ProRule" id="PRU00169"/>
    </source>
</evidence>
<comment type="caution">
    <text evidence="10">The sequence shown here is derived from an EMBL/GenBank/DDBJ whole genome shotgun (WGS) entry which is preliminary data.</text>
</comment>
<proteinExistence type="predicted"/>
<dbReference type="Gene3D" id="3.40.50.2300">
    <property type="match status" value="1"/>
</dbReference>
<evidence type="ECO:0000256" key="4">
    <source>
        <dbReference type="ARBA" id="ARBA00023125"/>
    </source>
</evidence>
<keyword evidence="3" id="KW-0805">Transcription regulation</keyword>
<protein>
    <submittedName>
        <fullName evidence="10">DNA-binding response regulator</fullName>
    </submittedName>
</protein>
<dbReference type="InterPro" id="IPR001867">
    <property type="entry name" value="OmpR/PhoB-type_DNA-bd"/>
</dbReference>
<dbReference type="PANTHER" id="PTHR48111:SF22">
    <property type="entry name" value="REGULATOR OF RPOS"/>
    <property type="match status" value="1"/>
</dbReference>
<dbReference type="GO" id="GO:0000156">
    <property type="term" value="F:phosphorelay response regulator activity"/>
    <property type="evidence" value="ECO:0007669"/>
    <property type="project" value="TreeGrafter"/>
</dbReference>
<dbReference type="EMBL" id="MHKX01000001">
    <property type="protein sequence ID" value="OGY98846.1"/>
    <property type="molecule type" value="Genomic_DNA"/>
</dbReference>
<dbReference type="InterPro" id="IPR036388">
    <property type="entry name" value="WH-like_DNA-bd_sf"/>
</dbReference>
<dbReference type="Gene3D" id="6.10.250.690">
    <property type="match status" value="1"/>
</dbReference>
<dbReference type="InterPro" id="IPR001789">
    <property type="entry name" value="Sig_transdc_resp-reg_receiver"/>
</dbReference>
<accession>A0A1G2CC94</accession>
<keyword evidence="2" id="KW-0902">Two-component regulatory system</keyword>
<dbReference type="FunFam" id="3.40.50.2300:FF:000002">
    <property type="entry name" value="DNA-binding response regulator PhoP"/>
    <property type="match status" value="1"/>
</dbReference>
<dbReference type="PANTHER" id="PTHR48111">
    <property type="entry name" value="REGULATOR OF RPOS"/>
    <property type="match status" value="1"/>
</dbReference>
<evidence type="ECO:0000313" key="11">
    <source>
        <dbReference type="Proteomes" id="UP000179059"/>
    </source>
</evidence>
<name>A0A1G2CC94_9BACT</name>
<dbReference type="GO" id="GO:0032993">
    <property type="term" value="C:protein-DNA complex"/>
    <property type="evidence" value="ECO:0007669"/>
    <property type="project" value="TreeGrafter"/>
</dbReference>
<evidence type="ECO:0000256" key="5">
    <source>
        <dbReference type="ARBA" id="ARBA00023163"/>
    </source>
</evidence>
<dbReference type="Gene3D" id="1.10.10.10">
    <property type="entry name" value="Winged helix-like DNA-binding domain superfamily/Winged helix DNA-binding domain"/>
    <property type="match status" value="1"/>
</dbReference>
<dbReference type="SUPFAM" id="SSF52172">
    <property type="entry name" value="CheY-like"/>
    <property type="match status" value="1"/>
</dbReference>
<organism evidence="10 11">
    <name type="scientific">Candidatus Liptonbacteria bacterium RIFCSPHIGHO2_01_FULL_57_28</name>
    <dbReference type="NCBI Taxonomy" id="1798647"/>
    <lineage>
        <taxon>Bacteria</taxon>
        <taxon>Candidatus Liptoniibacteriota</taxon>
    </lineage>
</organism>
<feature type="domain" description="Response regulatory" evidence="8">
    <location>
        <begin position="2"/>
        <end position="118"/>
    </location>
</feature>
<dbReference type="Pfam" id="PF00072">
    <property type="entry name" value="Response_reg"/>
    <property type="match status" value="1"/>
</dbReference>
<feature type="domain" description="OmpR/PhoB-type" evidence="9">
    <location>
        <begin position="126"/>
        <end position="224"/>
    </location>
</feature>
<feature type="modified residue" description="4-aspartylphosphate" evidence="6">
    <location>
        <position position="53"/>
    </location>
</feature>
<dbReference type="GO" id="GO:0005829">
    <property type="term" value="C:cytosol"/>
    <property type="evidence" value="ECO:0007669"/>
    <property type="project" value="TreeGrafter"/>
</dbReference>
<evidence type="ECO:0000256" key="1">
    <source>
        <dbReference type="ARBA" id="ARBA00022553"/>
    </source>
</evidence>
<evidence type="ECO:0000259" key="8">
    <source>
        <dbReference type="PROSITE" id="PS50110"/>
    </source>
</evidence>
<dbReference type="PROSITE" id="PS51755">
    <property type="entry name" value="OMPR_PHOB"/>
    <property type="match status" value="1"/>
</dbReference>
<dbReference type="InterPro" id="IPR039420">
    <property type="entry name" value="WalR-like"/>
</dbReference>
<dbReference type="CDD" id="cd17624">
    <property type="entry name" value="REC_OmpR_PmrA-like"/>
    <property type="match status" value="1"/>
</dbReference>
<feature type="DNA-binding region" description="OmpR/PhoB-type" evidence="7">
    <location>
        <begin position="126"/>
        <end position="224"/>
    </location>
</feature>
<dbReference type="InterPro" id="IPR011006">
    <property type="entry name" value="CheY-like_superfamily"/>
</dbReference>
<dbReference type="FunFam" id="1.10.10.10:FF:000005">
    <property type="entry name" value="Two-component system response regulator"/>
    <property type="match status" value="1"/>
</dbReference>
<gene>
    <name evidence="10" type="ORF">A2855_01580</name>
</gene>
<dbReference type="SMART" id="SM00862">
    <property type="entry name" value="Trans_reg_C"/>
    <property type="match status" value="1"/>
</dbReference>
<evidence type="ECO:0000256" key="7">
    <source>
        <dbReference type="PROSITE-ProRule" id="PRU01091"/>
    </source>
</evidence>
<dbReference type="GO" id="GO:0006355">
    <property type="term" value="P:regulation of DNA-templated transcription"/>
    <property type="evidence" value="ECO:0007669"/>
    <property type="project" value="InterPro"/>
</dbReference>
<evidence type="ECO:0000313" key="10">
    <source>
        <dbReference type="EMBL" id="OGY98846.1"/>
    </source>
</evidence>
<dbReference type="AlphaFoldDB" id="A0A1G2CC94"/>
<keyword evidence="1 6" id="KW-0597">Phosphoprotein</keyword>
<dbReference type="Proteomes" id="UP000179059">
    <property type="component" value="Unassembled WGS sequence"/>
</dbReference>
<dbReference type="Pfam" id="PF00486">
    <property type="entry name" value="Trans_reg_C"/>
    <property type="match status" value="1"/>
</dbReference>
<dbReference type="STRING" id="1798647.A2855_01580"/>
<keyword evidence="5" id="KW-0804">Transcription</keyword>
<dbReference type="GO" id="GO:0000976">
    <property type="term" value="F:transcription cis-regulatory region binding"/>
    <property type="evidence" value="ECO:0007669"/>
    <property type="project" value="TreeGrafter"/>
</dbReference>
<reference evidence="10 11" key="1">
    <citation type="journal article" date="2016" name="Nat. Commun.">
        <title>Thousands of microbial genomes shed light on interconnected biogeochemical processes in an aquifer system.</title>
        <authorList>
            <person name="Anantharaman K."/>
            <person name="Brown C.T."/>
            <person name="Hug L.A."/>
            <person name="Sharon I."/>
            <person name="Castelle C.J."/>
            <person name="Probst A.J."/>
            <person name="Thomas B.C."/>
            <person name="Singh A."/>
            <person name="Wilkins M.J."/>
            <person name="Karaoz U."/>
            <person name="Brodie E.L."/>
            <person name="Williams K.H."/>
            <person name="Hubbard S.S."/>
            <person name="Banfield J.F."/>
        </authorList>
    </citation>
    <scope>NUCLEOTIDE SEQUENCE [LARGE SCALE GENOMIC DNA]</scope>
</reference>